<protein>
    <recommendedName>
        <fullName evidence="2">YdbS-like PH domain-containing protein</fullName>
    </recommendedName>
</protein>
<proteinExistence type="predicted"/>
<dbReference type="PANTHER" id="PTHR37938:SF1">
    <property type="entry name" value="BLL0215 PROTEIN"/>
    <property type="match status" value="1"/>
</dbReference>
<name>A0ABP6QDQ1_9ACTN</name>
<feature type="transmembrane region" description="Helical" evidence="1">
    <location>
        <begin position="22"/>
        <end position="43"/>
    </location>
</feature>
<keyword evidence="1" id="KW-0472">Membrane</keyword>
<evidence type="ECO:0000256" key="1">
    <source>
        <dbReference type="SAM" id="Phobius"/>
    </source>
</evidence>
<comment type="caution">
    <text evidence="3">The sequence shown here is derived from an EMBL/GenBank/DDBJ whole genome shotgun (WGS) entry which is preliminary data.</text>
</comment>
<keyword evidence="4" id="KW-1185">Reference proteome</keyword>
<dbReference type="InterPro" id="IPR005182">
    <property type="entry name" value="YdbS-like_PH"/>
</dbReference>
<evidence type="ECO:0000259" key="2">
    <source>
        <dbReference type="Pfam" id="PF03703"/>
    </source>
</evidence>
<dbReference type="PANTHER" id="PTHR37938">
    <property type="entry name" value="BLL0215 PROTEIN"/>
    <property type="match status" value="1"/>
</dbReference>
<reference evidence="4" key="1">
    <citation type="journal article" date="2019" name="Int. J. Syst. Evol. Microbiol.">
        <title>The Global Catalogue of Microorganisms (GCM) 10K type strain sequencing project: providing services to taxonomists for standard genome sequencing and annotation.</title>
        <authorList>
            <consortium name="The Broad Institute Genomics Platform"/>
            <consortium name="The Broad Institute Genome Sequencing Center for Infectious Disease"/>
            <person name="Wu L."/>
            <person name="Ma J."/>
        </authorList>
    </citation>
    <scope>NUCLEOTIDE SEQUENCE [LARGE SCALE GENOMIC DNA]</scope>
    <source>
        <strain evidence="4">JCM 9377</strain>
    </source>
</reference>
<dbReference type="Proteomes" id="UP001501237">
    <property type="component" value="Unassembled WGS sequence"/>
</dbReference>
<evidence type="ECO:0000313" key="3">
    <source>
        <dbReference type="EMBL" id="GAA3220203.1"/>
    </source>
</evidence>
<keyword evidence="1" id="KW-1133">Transmembrane helix</keyword>
<evidence type="ECO:0000313" key="4">
    <source>
        <dbReference type="Proteomes" id="UP001501237"/>
    </source>
</evidence>
<gene>
    <name evidence="3" type="ORF">GCM10010468_44650</name>
</gene>
<feature type="transmembrane region" description="Helical" evidence="1">
    <location>
        <begin position="55"/>
        <end position="77"/>
    </location>
</feature>
<dbReference type="EMBL" id="BAAAUV010000011">
    <property type="protein sequence ID" value="GAA3220203.1"/>
    <property type="molecule type" value="Genomic_DNA"/>
</dbReference>
<keyword evidence="1" id="KW-0812">Transmembrane</keyword>
<dbReference type="RefSeq" id="WP_344831472.1">
    <property type="nucleotide sequence ID" value="NZ_BAAAUV010000011.1"/>
</dbReference>
<accession>A0ABP6QDQ1</accession>
<dbReference type="Pfam" id="PF03703">
    <property type="entry name" value="bPH_2"/>
    <property type="match status" value="1"/>
</dbReference>
<sequence>MAVELTEDERIVLDFHPHWTTLLRSILMLVFIAVAAGAIIFFVPDWDMRTQIRLGVAAAALVVALAFSLVPFLRWFFTRYILTTHRLVIRVGIFSRTGRDIPLNRVNDAQFSHNLIQRLLGSGTLTVESGGENGQLVLRNIPRVETVQRDMYELINEPRAPRPPA</sequence>
<feature type="domain" description="YdbS-like PH" evidence="2">
    <location>
        <begin position="75"/>
        <end position="149"/>
    </location>
</feature>
<organism evidence="3 4">
    <name type="scientific">Actinocorallia longicatena</name>
    <dbReference type="NCBI Taxonomy" id="111803"/>
    <lineage>
        <taxon>Bacteria</taxon>
        <taxon>Bacillati</taxon>
        <taxon>Actinomycetota</taxon>
        <taxon>Actinomycetes</taxon>
        <taxon>Streptosporangiales</taxon>
        <taxon>Thermomonosporaceae</taxon>
        <taxon>Actinocorallia</taxon>
    </lineage>
</organism>